<dbReference type="EMBL" id="JABFTT010000011">
    <property type="protein sequence ID" value="MCE8021392.1"/>
    <property type="molecule type" value="Genomic_DNA"/>
</dbReference>
<keyword evidence="7" id="KW-1185">Reference proteome</keyword>
<dbReference type="InterPro" id="IPR058163">
    <property type="entry name" value="LysR-type_TF_proteobact-type"/>
</dbReference>
<dbReference type="Pfam" id="PF03466">
    <property type="entry name" value="LysR_substrate"/>
    <property type="match status" value="1"/>
</dbReference>
<keyword evidence="3" id="KW-0238">DNA-binding</keyword>
<dbReference type="InterPro" id="IPR005119">
    <property type="entry name" value="LysR_subst-bd"/>
</dbReference>
<dbReference type="InterPro" id="IPR036390">
    <property type="entry name" value="WH_DNA-bd_sf"/>
</dbReference>
<name>A0ABS9AI06_9GAMM</name>
<dbReference type="RefSeq" id="WP_234274712.1">
    <property type="nucleotide sequence ID" value="NZ_JABFTT010000011.1"/>
</dbReference>
<sequence length="322" mass="35372">MPTLRRQLPSANALFVFESAARCGNFTKAAAELGVTQPAVSRMLSLLESHLEVQLFLRTPNGTVLTENGKILYQGITEGFQSIERAIQEIRARSTGLETVTLSVSTAFTTHWLMPRMHKLQAEFPSIDLRFQLISGSVGGSVEDVDLGMRFVSGEDVHHQAALILPEILVPVCSPAYHEQHLTGEHRDSGVTLISLSDSRIDWFELFPGFQSEALGSAHSLVFSDYAVVLQAALLGQGIAVGWMNVVSYWLDTGALMPAPAKSTAIATERLCHLIHSRKKPLSSAAAEVRDWIIEETRKDVAKVASRYPELELEALIAPTRR</sequence>
<evidence type="ECO:0000256" key="3">
    <source>
        <dbReference type="ARBA" id="ARBA00023125"/>
    </source>
</evidence>
<accession>A0ABS9AI06</accession>
<comment type="similarity">
    <text evidence="1">Belongs to the LysR transcriptional regulatory family.</text>
</comment>
<dbReference type="PANTHER" id="PTHR30537">
    <property type="entry name" value="HTH-TYPE TRANSCRIPTIONAL REGULATOR"/>
    <property type="match status" value="1"/>
</dbReference>
<dbReference type="PROSITE" id="PS50931">
    <property type="entry name" value="HTH_LYSR"/>
    <property type="match status" value="1"/>
</dbReference>
<evidence type="ECO:0000256" key="1">
    <source>
        <dbReference type="ARBA" id="ARBA00009437"/>
    </source>
</evidence>
<dbReference type="SUPFAM" id="SSF46785">
    <property type="entry name" value="Winged helix' DNA-binding domain"/>
    <property type="match status" value="1"/>
</dbReference>
<dbReference type="InterPro" id="IPR036388">
    <property type="entry name" value="WH-like_DNA-bd_sf"/>
</dbReference>
<dbReference type="InterPro" id="IPR000847">
    <property type="entry name" value="LysR_HTH_N"/>
</dbReference>
<evidence type="ECO:0000313" key="6">
    <source>
        <dbReference type="EMBL" id="MCE8021392.1"/>
    </source>
</evidence>
<dbReference type="PRINTS" id="PR00039">
    <property type="entry name" value="HTHLYSR"/>
</dbReference>
<protein>
    <submittedName>
        <fullName evidence="6">LysR family transcriptional regulator</fullName>
    </submittedName>
</protein>
<dbReference type="Proteomes" id="UP001320122">
    <property type="component" value="Unassembled WGS sequence"/>
</dbReference>
<dbReference type="Gene3D" id="3.40.190.10">
    <property type="entry name" value="Periplasmic binding protein-like II"/>
    <property type="match status" value="2"/>
</dbReference>
<dbReference type="PANTHER" id="PTHR30537:SF74">
    <property type="entry name" value="HTH-TYPE TRANSCRIPTIONAL REGULATOR TRPI"/>
    <property type="match status" value="1"/>
</dbReference>
<evidence type="ECO:0000256" key="2">
    <source>
        <dbReference type="ARBA" id="ARBA00023015"/>
    </source>
</evidence>
<organism evidence="6 7">
    <name type="scientific">Billgrantia zhangzhouensis</name>
    <dbReference type="NCBI Taxonomy" id="2733481"/>
    <lineage>
        <taxon>Bacteria</taxon>
        <taxon>Pseudomonadati</taxon>
        <taxon>Pseudomonadota</taxon>
        <taxon>Gammaproteobacteria</taxon>
        <taxon>Oceanospirillales</taxon>
        <taxon>Halomonadaceae</taxon>
        <taxon>Billgrantia</taxon>
    </lineage>
</organism>
<comment type="caution">
    <text evidence="6">The sequence shown here is derived from an EMBL/GenBank/DDBJ whole genome shotgun (WGS) entry which is preliminary data.</text>
</comment>
<dbReference type="Pfam" id="PF00126">
    <property type="entry name" value="HTH_1"/>
    <property type="match status" value="1"/>
</dbReference>
<reference evidence="6 7" key="1">
    <citation type="journal article" date="2021" name="Front. Microbiol.">
        <title>Aerobic Denitrification and Heterotrophic Sulfur Oxidation in the Genus Halomonas Revealed by Six Novel Species Characterizations and Genome-Based Analysis.</title>
        <authorList>
            <person name="Wang L."/>
            <person name="Shao Z."/>
        </authorList>
    </citation>
    <scope>NUCLEOTIDE SEQUENCE [LARGE SCALE GENOMIC DNA]</scope>
    <source>
        <strain evidence="6 7">MCCC 1A11036</strain>
    </source>
</reference>
<evidence type="ECO:0000256" key="4">
    <source>
        <dbReference type="ARBA" id="ARBA00023163"/>
    </source>
</evidence>
<evidence type="ECO:0000259" key="5">
    <source>
        <dbReference type="PROSITE" id="PS50931"/>
    </source>
</evidence>
<evidence type="ECO:0000313" key="7">
    <source>
        <dbReference type="Proteomes" id="UP001320122"/>
    </source>
</evidence>
<proteinExistence type="inferred from homology"/>
<gene>
    <name evidence="6" type="ORF">HOP51_14925</name>
</gene>
<keyword evidence="2" id="KW-0805">Transcription regulation</keyword>
<dbReference type="SUPFAM" id="SSF53850">
    <property type="entry name" value="Periplasmic binding protein-like II"/>
    <property type="match status" value="1"/>
</dbReference>
<keyword evidence="4" id="KW-0804">Transcription</keyword>
<dbReference type="Gene3D" id="1.10.10.10">
    <property type="entry name" value="Winged helix-like DNA-binding domain superfamily/Winged helix DNA-binding domain"/>
    <property type="match status" value="1"/>
</dbReference>
<feature type="domain" description="HTH lysR-type" evidence="5">
    <location>
        <begin position="9"/>
        <end position="66"/>
    </location>
</feature>